<protein>
    <submittedName>
        <fullName evidence="1">Uncharacterized protein</fullName>
    </submittedName>
</protein>
<reference evidence="1" key="2">
    <citation type="submission" date="2020-11" db="EMBL/GenBank/DDBJ databases">
        <authorList>
            <person name="McCartney M.A."/>
            <person name="Auch B."/>
            <person name="Kono T."/>
            <person name="Mallez S."/>
            <person name="Becker A."/>
            <person name="Gohl D.M."/>
            <person name="Silverstein K.A.T."/>
            <person name="Koren S."/>
            <person name="Bechman K.B."/>
            <person name="Herman A."/>
            <person name="Abrahante J.E."/>
            <person name="Garbe J."/>
        </authorList>
    </citation>
    <scope>NUCLEOTIDE SEQUENCE</scope>
    <source>
        <strain evidence="1">Duluth1</strain>
        <tissue evidence="1">Whole animal</tissue>
    </source>
</reference>
<gene>
    <name evidence="1" type="ORF">DPMN_142051</name>
</gene>
<sequence>MPRTREGWGVDSWDPTHNYYKACLKWHLSFEMSPEDVHKLGLQEVERITESMHNVRDLLYV</sequence>
<evidence type="ECO:0000313" key="1">
    <source>
        <dbReference type="EMBL" id="KAH3813590.1"/>
    </source>
</evidence>
<organism evidence="1 2">
    <name type="scientific">Dreissena polymorpha</name>
    <name type="common">Zebra mussel</name>
    <name type="synonym">Mytilus polymorpha</name>
    <dbReference type="NCBI Taxonomy" id="45954"/>
    <lineage>
        <taxon>Eukaryota</taxon>
        <taxon>Metazoa</taxon>
        <taxon>Spiralia</taxon>
        <taxon>Lophotrochozoa</taxon>
        <taxon>Mollusca</taxon>
        <taxon>Bivalvia</taxon>
        <taxon>Autobranchia</taxon>
        <taxon>Heteroconchia</taxon>
        <taxon>Euheterodonta</taxon>
        <taxon>Imparidentia</taxon>
        <taxon>Neoheterodontei</taxon>
        <taxon>Myida</taxon>
        <taxon>Dreissenoidea</taxon>
        <taxon>Dreissenidae</taxon>
        <taxon>Dreissena</taxon>
    </lineage>
</organism>
<dbReference type="EMBL" id="JAIWYP010000006">
    <property type="protein sequence ID" value="KAH3813590.1"/>
    <property type="molecule type" value="Genomic_DNA"/>
</dbReference>
<dbReference type="Proteomes" id="UP000828390">
    <property type="component" value="Unassembled WGS sequence"/>
</dbReference>
<reference evidence="1" key="1">
    <citation type="journal article" date="2019" name="bioRxiv">
        <title>The Genome of the Zebra Mussel, Dreissena polymorpha: A Resource for Invasive Species Research.</title>
        <authorList>
            <person name="McCartney M.A."/>
            <person name="Auch B."/>
            <person name="Kono T."/>
            <person name="Mallez S."/>
            <person name="Zhang Y."/>
            <person name="Obille A."/>
            <person name="Becker A."/>
            <person name="Abrahante J.E."/>
            <person name="Garbe J."/>
            <person name="Badalamenti J.P."/>
            <person name="Herman A."/>
            <person name="Mangelson H."/>
            <person name="Liachko I."/>
            <person name="Sullivan S."/>
            <person name="Sone E.D."/>
            <person name="Koren S."/>
            <person name="Silverstein K.A.T."/>
            <person name="Beckman K.B."/>
            <person name="Gohl D.M."/>
        </authorList>
    </citation>
    <scope>NUCLEOTIDE SEQUENCE</scope>
    <source>
        <strain evidence="1">Duluth1</strain>
        <tissue evidence="1">Whole animal</tissue>
    </source>
</reference>
<dbReference type="AlphaFoldDB" id="A0A9D4JIU6"/>
<accession>A0A9D4JIU6</accession>
<proteinExistence type="predicted"/>
<evidence type="ECO:0000313" key="2">
    <source>
        <dbReference type="Proteomes" id="UP000828390"/>
    </source>
</evidence>
<keyword evidence="2" id="KW-1185">Reference proteome</keyword>
<name>A0A9D4JIU6_DREPO</name>
<comment type="caution">
    <text evidence="1">The sequence shown here is derived from an EMBL/GenBank/DDBJ whole genome shotgun (WGS) entry which is preliminary data.</text>
</comment>